<dbReference type="PANTHER" id="PTHR11941:SF169">
    <property type="entry name" value="(7AS)-7A-METHYL-1,5-DIOXO-2,3,5,6,7,7A-HEXAHYDRO-1H-INDENE-CARBOXYL-COA HYDROLASE"/>
    <property type="match status" value="1"/>
</dbReference>
<dbReference type="PANTHER" id="PTHR11941">
    <property type="entry name" value="ENOYL-COA HYDRATASE-RELATED"/>
    <property type="match status" value="1"/>
</dbReference>
<keyword evidence="1" id="KW-0443">Lipid metabolism</keyword>
<keyword evidence="2" id="KW-0456">Lyase</keyword>
<dbReference type="CDD" id="cd06558">
    <property type="entry name" value="crotonase-like"/>
    <property type="match status" value="1"/>
</dbReference>
<sequence>MASEQTFYALPEIEFGVLPGSDGISRLTRCVGPHWARWIALAGKRVPAAQALSIGLVHEVHPAERFTEKVDAFCARLADLPPEALALAKLSIELCRDLDRTNGRIVERMSNAALFVGAEHAERLAAYRERLARKTGD</sequence>
<dbReference type="OrthoDB" id="9781757at2"/>
<evidence type="ECO:0000256" key="1">
    <source>
        <dbReference type="ARBA" id="ARBA00023098"/>
    </source>
</evidence>
<dbReference type="AlphaFoldDB" id="A0A6L8VLJ1"/>
<dbReference type="EMBL" id="WWNR01000015">
    <property type="protein sequence ID" value="MZQ91083.1"/>
    <property type="molecule type" value="Genomic_DNA"/>
</dbReference>
<evidence type="ECO:0000313" key="3">
    <source>
        <dbReference type="EMBL" id="MZQ91083.1"/>
    </source>
</evidence>
<protein>
    <recommendedName>
        <fullName evidence="5">Enoyl-CoA hydratase/isomerase family protein</fullName>
    </recommendedName>
</protein>
<accession>A0A6L8VLJ1</accession>
<evidence type="ECO:0000256" key="2">
    <source>
        <dbReference type="ARBA" id="ARBA00023239"/>
    </source>
</evidence>
<proteinExistence type="predicted"/>
<name>A0A6L8VLJ1_9RHOB</name>
<dbReference type="SUPFAM" id="SSF52096">
    <property type="entry name" value="ClpP/crotonase"/>
    <property type="match status" value="1"/>
</dbReference>
<reference evidence="3 4" key="1">
    <citation type="submission" date="2020-01" db="EMBL/GenBank/DDBJ databases">
        <title>Frigidibacter albus SP32T (=CGMCC 1.13995T).</title>
        <authorList>
            <person name="Liao X."/>
        </authorList>
    </citation>
    <scope>NUCLEOTIDE SEQUENCE [LARGE SCALE GENOMIC DNA]</scope>
    <source>
        <strain evidence="3 4">SP32</strain>
    </source>
</reference>
<evidence type="ECO:0008006" key="5">
    <source>
        <dbReference type="Google" id="ProtNLM"/>
    </source>
</evidence>
<dbReference type="InterPro" id="IPR029045">
    <property type="entry name" value="ClpP/crotonase-like_dom_sf"/>
</dbReference>
<dbReference type="Proteomes" id="UP000477083">
    <property type="component" value="Unassembled WGS sequence"/>
</dbReference>
<dbReference type="Gene3D" id="3.90.226.10">
    <property type="entry name" value="2-enoyl-CoA Hydratase, Chain A, domain 1"/>
    <property type="match status" value="1"/>
</dbReference>
<dbReference type="Pfam" id="PF00378">
    <property type="entry name" value="ECH_1"/>
    <property type="match status" value="1"/>
</dbReference>
<gene>
    <name evidence="3" type="ORF">GS660_18490</name>
</gene>
<keyword evidence="4" id="KW-1185">Reference proteome</keyword>
<organism evidence="3 4">
    <name type="scientific">Frigidibacter albus</name>
    <dbReference type="NCBI Taxonomy" id="1465486"/>
    <lineage>
        <taxon>Bacteria</taxon>
        <taxon>Pseudomonadati</taxon>
        <taxon>Pseudomonadota</taxon>
        <taxon>Alphaproteobacteria</taxon>
        <taxon>Rhodobacterales</taxon>
        <taxon>Paracoccaceae</taxon>
        <taxon>Frigidibacter</taxon>
    </lineage>
</organism>
<dbReference type="GO" id="GO:0016829">
    <property type="term" value="F:lyase activity"/>
    <property type="evidence" value="ECO:0007669"/>
    <property type="project" value="UniProtKB-KW"/>
</dbReference>
<evidence type="ECO:0000313" key="4">
    <source>
        <dbReference type="Proteomes" id="UP000477083"/>
    </source>
</evidence>
<dbReference type="InterPro" id="IPR001753">
    <property type="entry name" value="Enoyl-CoA_hydra/iso"/>
</dbReference>
<dbReference type="GO" id="GO:0006635">
    <property type="term" value="P:fatty acid beta-oxidation"/>
    <property type="evidence" value="ECO:0007669"/>
    <property type="project" value="TreeGrafter"/>
</dbReference>
<comment type="caution">
    <text evidence="3">The sequence shown here is derived from an EMBL/GenBank/DDBJ whole genome shotgun (WGS) entry which is preliminary data.</text>
</comment>